<proteinExistence type="predicted"/>
<reference evidence="1" key="1">
    <citation type="journal article" date="2021" name="Proc. Natl. Acad. Sci. U.S.A.">
        <title>A Catalog of Tens of Thousands of Viruses from Human Metagenomes Reveals Hidden Associations with Chronic Diseases.</title>
        <authorList>
            <person name="Tisza M.J."/>
            <person name="Buck C.B."/>
        </authorList>
    </citation>
    <scope>NUCLEOTIDE SEQUENCE</scope>
    <source>
        <strain evidence="1">CtRPk8</strain>
    </source>
</reference>
<name>A0A8S5SIU4_9CAUD</name>
<dbReference type="EMBL" id="BK032606">
    <property type="protein sequence ID" value="DAF50949.1"/>
    <property type="molecule type" value="Genomic_DNA"/>
</dbReference>
<organism evidence="1">
    <name type="scientific">Siphoviridae sp. ctRPk8</name>
    <dbReference type="NCBI Taxonomy" id="2827870"/>
    <lineage>
        <taxon>Viruses</taxon>
        <taxon>Duplodnaviria</taxon>
        <taxon>Heunggongvirae</taxon>
        <taxon>Uroviricota</taxon>
        <taxon>Caudoviricetes</taxon>
    </lineage>
</organism>
<evidence type="ECO:0000313" key="1">
    <source>
        <dbReference type="EMBL" id="DAF50949.1"/>
    </source>
</evidence>
<protein>
    <submittedName>
        <fullName evidence="1">Uncharacterized protein</fullName>
    </submittedName>
</protein>
<accession>A0A8S5SIU4</accession>
<sequence>MPVTPLRGRLRGGTHYRLCLNLWREERGEK</sequence>